<name>A0A955L7X1_9BACT</name>
<evidence type="ECO:0000256" key="1">
    <source>
        <dbReference type="SAM" id="Phobius"/>
    </source>
</evidence>
<reference evidence="2" key="2">
    <citation type="journal article" date="2021" name="Microbiome">
        <title>Successional dynamics and alternative stable states in a saline activated sludge microbial community over 9 years.</title>
        <authorList>
            <person name="Wang Y."/>
            <person name="Ye J."/>
            <person name="Ju F."/>
            <person name="Liu L."/>
            <person name="Boyd J.A."/>
            <person name="Deng Y."/>
            <person name="Parks D.H."/>
            <person name="Jiang X."/>
            <person name="Yin X."/>
            <person name="Woodcroft B.J."/>
            <person name="Tyson G.W."/>
            <person name="Hugenholtz P."/>
            <person name="Polz M.F."/>
            <person name="Zhang T."/>
        </authorList>
    </citation>
    <scope>NUCLEOTIDE SEQUENCE</scope>
    <source>
        <strain evidence="2">HKST-UBA11</strain>
    </source>
</reference>
<evidence type="ECO:0000313" key="3">
    <source>
        <dbReference type="Proteomes" id="UP000754563"/>
    </source>
</evidence>
<dbReference type="EMBL" id="JAGQLH010000011">
    <property type="protein sequence ID" value="MCA9385281.1"/>
    <property type="molecule type" value="Genomic_DNA"/>
</dbReference>
<comment type="caution">
    <text evidence="2">The sequence shown here is derived from an EMBL/GenBank/DDBJ whole genome shotgun (WGS) entry which is preliminary data.</text>
</comment>
<reference evidence="2" key="1">
    <citation type="submission" date="2020-04" db="EMBL/GenBank/DDBJ databases">
        <authorList>
            <person name="Zhang T."/>
        </authorList>
    </citation>
    <scope>NUCLEOTIDE SEQUENCE</scope>
    <source>
        <strain evidence="2">HKST-UBA11</strain>
    </source>
</reference>
<evidence type="ECO:0000313" key="2">
    <source>
        <dbReference type="EMBL" id="MCA9385281.1"/>
    </source>
</evidence>
<dbReference type="Proteomes" id="UP000754563">
    <property type="component" value="Unassembled WGS sequence"/>
</dbReference>
<organism evidence="2 3">
    <name type="scientific">Candidatus Dojkabacteria bacterium</name>
    <dbReference type="NCBI Taxonomy" id="2099670"/>
    <lineage>
        <taxon>Bacteria</taxon>
        <taxon>Candidatus Dojkabacteria</taxon>
    </lineage>
</organism>
<keyword evidence="1" id="KW-0472">Membrane</keyword>
<keyword evidence="1" id="KW-1133">Transmembrane helix</keyword>
<protein>
    <submittedName>
        <fullName evidence="2">Uncharacterized protein</fullName>
    </submittedName>
</protein>
<gene>
    <name evidence="2" type="ORF">KC717_01395</name>
</gene>
<keyword evidence="1" id="KW-0812">Transmembrane</keyword>
<feature type="transmembrane region" description="Helical" evidence="1">
    <location>
        <begin position="21"/>
        <end position="39"/>
    </location>
</feature>
<accession>A0A955L7X1</accession>
<proteinExistence type="predicted"/>
<sequence length="112" mass="12423">MRRVKQTTQSGSVRGSAVTKRMFMLVIGLVLVFVFVQFLKLSTVGRIGNEIAAIKTEQKQLELDNELLKAEINKLKSPSNLESALPTYGEFVSVPVEVISLERSNEVAIITE</sequence>
<dbReference type="AlphaFoldDB" id="A0A955L7X1"/>